<evidence type="ECO:0000256" key="4">
    <source>
        <dbReference type="ARBA" id="ARBA00022692"/>
    </source>
</evidence>
<dbReference type="AlphaFoldDB" id="L1IE66"/>
<dbReference type="OMA" id="LGADCQR"/>
<dbReference type="EMBL" id="JH993118">
    <property type="protein sequence ID" value="EKX34120.1"/>
    <property type="molecule type" value="Genomic_DNA"/>
</dbReference>
<evidence type="ECO:0000256" key="1">
    <source>
        <dbReference type="ARBA" id="ARBA00004141"/>
    </source>
</evidence>
<comment type="subcellular location">
    <subcellularLocation>
        <location evidence="1">Membrane</location>
        <topology evidence="1">Multi-pass membrane protein</topology>
    </subcellularLocation>
    <subcellularLocation>
        <location evidence="2">Plastid</location>
        <location evidence="2">Chloroplast</location>
    </subcellularLocation>
</comment>
<dbReference type="SUPFAM" id="SSF90123">
    <property type="entry name" value="ABC transporter transmembrane region"/>
    <property type="match status" value="1"/>
</dbReference>
<dbReference type="RefSeq" id="XP_005821100.1">
    <property type="nucleotide sequence ID" value="XM_005821043.1"/>
</dbReference>
<dbReference type="InterPro" id="IPR003593">
    <property type="entry name" value="AAA+_ATPase"/>
</dbReference>
<keyword evidence="5" id="KW-0547">Nucleotide-binding</keyword>
<dbReference type="FunFam" id="1.20.1560.10:FF:000215">
    <property type="entry name" value="ABC transporter B family member 4"/>
    <property type="match status" value="1"/>
</dbReference>
<dbReference type="PANTHER" id="PTHR43394">
    <property type="entry name" value="ATP-DEPENDENT PERMEASE MDL1, MITOCHONDRIAL"/>
    <property type="match status" value="1"/>
</dbReference>
<feature type="transmembrane region" description="Helical" evidence="9">
    <location>
        <begin position="210"/>
        <end position="230"/>
    </location>
</feature>
<feature type="transmembrane region" description="Helical" evidence="9">
    <location>
        <begin position="137"/>
        <end position="160"/>
    </location>
</feature>
<evidence type="ECO:0000256" key="3">
    <source>
        <dbReference type="ARBA" id="ARBA00022448"/>
    </source>
</evidence>
<evidence type="ECO:0008006" key="15">
    <source>
        <dbReference type="Google" id="ProtNLM"/>
    </source>
</evidence>
<feature type="transmembrane region" description="Helical" evidence="9">
    <location>
        <begin position="236"/>
        <end position="254"/>
    </location>
</feature>
<evidence type="ECO:0000256" key="7">
    <source>
        <dbReference type="ARBA" id="ARBA00022989"/>
    </source>
</evidence>
<dbReference type="GO" id="GO:0005524">
    <property type="term" value="F:ATP binding"/>
    <property type="evidence" value="ECO:0007669"/>
    <property type="project" value="UniProtKB-KW"/>
</dbReference>
<reference evidence="13" key="3">
    <citation type="submission" date="2016-03" db="UniProtKB">
        <authorList>
            <consortium name="EnsemblProtists"/>
        </authorList>
    </citation>
    <scope>IDENTIFICATION</scope>
</reference>
<dbReference type="OrthoDB" id="6500128at2759"/>
<organism evidence="12">
    <name type="scientific">Guillardia theta (strain CCMP2712)</name>
    <name type="common">Cryptophyte</name>
    <dbReference type="NCBI Taxonomy" id="905079"/>
    <lineage>
        <taxon>Eukaryota</taxon>
        <taxon>Cryptophyceae</taxon>
        <taxon>Pyrenomonadales</taxon>
        <taxon>Geminigeraceae</taxon>
        <taxon>Guillardia</taxon>
    </lineage>
</organism>
<keyword evidence="7 9" id="KW-1133">Transmembrane helix</keyword>
<accession>L1IE66</accession>
<dbReference type="GeneID" id="17290864"/>
<evidence type="ECO:0000256" key="9">
    <source>
        <dbReference type="SAM" id="Phobius"/>
    </source>
</evidence>
<dbReference type="PANTHER" id="PTHR43394:SF1">
    <property type="entry name" value="ATP-BINDING CASSETTE SUB-FAMILY B MEMBER 10, MITOCHONDRIAL"/>
    <property type="match status" value="1"/>
</dbReference>
<dbReference type="InterPro" id="IPR003439">
    <property type="entry name" value="ABC_transporter-like_ATP-bd"/>
</dbReference>
<evidence type="ECO:0000256" key="5">
    <source>
        <dbReference type="ARBA" id="ARBA00022741"/>
    </source>
</evidence>
<gene>
    <name evidence="12" type="ORF">GUITHDRAFT_119675</name>
</gene>
<dbReference type="CDD" id="cd18572">
    <property type="entry name" value="ABC_6TM_TAP"/>
    <property type="match status" value="1"/>
</dbReference>
<dbReference type="InterPro" id="IPR011527">
    <property type="entry name" value="ABC1_TM_dom"/>
</dbReference>
<dbReference type="EnsemblProtists" id="EKX34120">
    <property type="protein sequence ID" value="EKX34120"/>
    <property type="gene ID" value="GUITHDRAFT_119675"/>
</dbReference>
<evidence type="ECO:0000256" key="8">
    <source>
        <dbReference type="ARBA" id="ARBA00023136"/>
    </source>
</evidence>
<reference evidence="14" key="2">
    <citation type="submission" date="2012-11" db="EMBL/GenBank/DDBJ databases">
        <authorList>
            <person name="Kuo A."/>
            <person name="Curtis B.A."/>
            <person name="Tanifuji G."/>
            <person name="Burki F."/>
            <person name="Gruber A."/>
            <person name="Irimia M."/>
            <person name="Maruyama S."/>
            <person name="Arias M.C."/>
            <person name="Ball S.G."/>
            <person name="Gile G.H."/>
            <person name="Hirakawa Y."/>
            <person name="Hopkins J.F."/>
            <person name="Rensing S.A."/>
            <person name="Schmutz J."/>
            <person name="Symeonidi A."/>
            <person name="Elias M."/>
            <person name="Eveleigh R.J."/>
            <person name="Herman E.K."/>
            <person name="Klute M.J."/>
            <person name="Nakayama T."/>
            <person name="Obornik M."/>
            <person name="Reyes-Prieto A."/>
            <person name="Armbrust E.V."/>
            <person name="Aves S.J."/>
            <person name="Beiko R.G."/>
            <person name="Coutinho P."/>
            <person name="Dacks J.B."/>
            <person name="Durnford D.G."/>
            <person name="Fast N.M."/>
            <person name="Green B.R."/>
            <person name="Grisdale C."/>
            <person name="Hempe F."/>
            <person name="Henrissat B."/>
            <person name="Hoppner M.P."/>
            <person name="Ishida K.-I."/>
            <person name="Kim E."/>
            <person name="Koreny L."/>
            <person name="Kroth P.G."/>
            <person name="Liu Y."/>
            <person name="Malik S.-B."/>
            <person name="Maier U.G."/>
            <person name="McRose D."/>
            <person name="Mock T."/>
            <person name="Neilson J.A."/>
            <person name="Onodera N.T."/>
            <person name="Poole A.M."/>
            <person name="Pritham E.J."/>
            <person name="Richards T.A."/>
            <person name="Rocap G."/>
            <person name="Roy S.W."/>
            <person name="Sarai C."/>
            <person name="Schaack S."/>
            <person name="Shirato S."/>
            <person name="Slamovits C.H."/>
            <person name="Spencer D.F."/>
            <person name="Suzuki S."/>
            <person name="Worden A.Z."/>
            <person name="Zauner S."/>
            <person name="Barry K."/>
            <person name="Bell C."/>
            <person name="Bharti A.K."/>
            <person name="Crow J.A."/>
            <person name="Grimwood J."/>
            <person name="Kramer R."/>
            <person name="Lindquist E."/>
            <person name="Lucas S."/>
            <person name="Salamov A."/>
            <person name="McFadden G.I."/>
            <person name="Lane C.E."/>
            <person name="Keeling P.J."/>
            <person name="Gray M.W."/>
            <person name="Grigoriev I.V."/>
            <person name="Archibald J.M."/>
        </authorList>
    </citation>
    <scope>NUCLEOTIDE SEQUENCE</scope>
    <source>
        <strain evidence="14">CCMP2712</strain>
    </source>
</reference>
<evidence type="ECO:0000259" key="10">
    <source>
        <dbReference type="PROSITE" id="PS50893"/>
    </source>
</evidence>
<proteinExistence type="predicted"/>
<dbReference type="KEGG" id="gtt:GUITHDRAFT_119675"/>
<dbReference type="InterPro" id="IPR027417">
    <property type="entry name" value="P-loop_NTPase"/>
</dbReference>
<protein>
    <recommendedName>
        <fullName evidence="15">ABC transporter</fullName>
    </recommendedName>
</protein>
<feature type="transmembrane region" description="Helical" evidence="9">
    <location>
        <begin position="319"/>
        <end position="346"/>
    </location>
</feature>
<evidence type="ECO:0000313" key="14">
    <source>
        <dbReference type="Proteomes" id="UP000011087"/>
    </source>
</evidence>
<feature type="transmembrane region" description="Helical" evidence="9">
    <location>
        <begin position="14"/>
        <end position="34"/>
    </location>
</feature>
<feature type="domain" description="ABC transmembrane type-1" evidence="11">
    <location>
        <begin position="98"/>
        <end position="381"/>
    </location>
</feature>
<evidence type="ECO:0000256" key="6">
    <source>
        <dbReference type="ARBA" id="ARBA00022840"/>
    </source>
</evidence>
<dbReference type="Proteomes" id="UP000011087">
    <property type="component" value="Unassembled WGS sequence"/>
</dbReference>
<name>L1IE66_GUITC</name>
<keyword evidence="3" id="KW-0813">Transport</keyword>
<reference evidence="12 14" key="1">
    <citation type="journal article" date="2012" name="Nature">
        <title>Algal genomes reveal evolutionary mosaicism and the fate of nucleomorphs.</title>
        <authorList>
            <consortium name="DOE Joint Genome Institute"/>
            <person name="Curtis B.A."/>
            <person name="Tanifuji G."/>
            <person name="Burki F."/>
            <person name="Gruber A."/>
            <person name="Irimia M."/>
            <person name="Maruyama S."/>
            <person name="Arias M.C."/>
            <person name="Ball S.G."/>
            <person name="Gile G.H."/>
            <person name="Hirakawa Y."/>
            <person name="Hopkins J.F."/>
            <person name="Kuo A."/>
            <person name="Rensing S.A."/>
            <person name="Schmutz J."/>
            <person name="Symeonidi A."/>
            <person name="Elias M."/>
            <person name="Eveleigh R.J."/>
            <person name="Herman E.K."/>
            <person name="Klute M.J."/>
            <person name="Nakayama T."/>
            <person name="Obornik M."/>
            <person name="Reyes-Prieto A."/>
            <person name="Armbrust E.V."/>
            <person name="Aves S.J."/>
            <person name="Beiko R.G."/>
            <person name="Coutinho P."/>
            <person name="Dacks J.B."/>
            <person name="Durnford D.G."/>
            <person name="Fast N.M."/>
            <person name="Green B.R."/>
            <person name="Grisdale C.J."/>
            <person name="Hempel F."/>
            <person name="Henrissat B."/>
            <person name="Hoppner M.P."/>
            <person name="Ishida K."/>
            <person name="Kim E."/>
            <person name="Koreny L."/>
            <person name="Kroth P.G."/>
            <person name="Liu Y."/>
            <person name="Malik S.B."/>
            <person name="Maier U.G."/>
            <person name="McRose D."/>
            <person name="Mock T."/>
            <person name="Neilson J.A."/>
            <person name="Onodera N.T."/>
            <person name="Poole A.M."/>
            <person name="Pritham E.J."/>
            <person name="Richards T.A."/>
            <person name="Rocap G."/>
            <person name="Roy S.W."/>
            <person name="Sarai C."/>
            <person name="Schaack S."/>
            <person name="Shirato S."/>
            <person name="Slamovits C.H."/>
            <person name="Spencer D.F."/>
            <person name="Suzuki S."/>
            <person name="Worden A.Z."/>
            <person name="Zauner S."/>
            <person name="Barry K."/>
            <person name="Bell C."/>
            <person name="Bharti A.K."/>
            <person name="Crow J.A."/>
            <person name="Grimwood J."/>
            <person name="Kramer R."/>
            <person name="Lindquist E."/>
            <person name="Lucas S."/>
            <person name="Salamov A."/>
            <person name="McFadden G.I."/>
            <person name="Lane C.E."/>
            <person name="Keeling P.J."/>
            <person name="Gray M.W."/>
            <person name="Grigoriev I.V."/>
            <person name="Archibald J.M."/>
        </authorList>
    </citation>
    <scope>NUCLEOTIDE SEQUENCE</scope>
    <source>
        <strain evidence="12 14">CCMP2712</strain>
    </source>
</reference>
<feature type="transmembrane region" description="Helical" evidence="9">
    <location>
        <begin position="94"/>
        <end position="117"/>
    </location>
</feature>
<keyword evidence="6" id="KW-0067">ATP-binding</keyword>
<evidence type="ECO:0000259" key="11">
    <source>
        <dbReference type="PROSITE" id="PS50929"/>
    </source>
</evidence>
<dbReference type="InterPro" id="IPR036640">
    <property type="entry name" value="ABC1_TM_sf"/>
</dbReference>
<dbReference type="GO" id="GO:0016020">
    <property type="term" value="C:membrane"/>
    <property type="evidence" value="ECO:0007669"/>
    <property type="project" value="UniProtKB-SubCell"/>
</dbReference>
<dbReference type="Pfam" id="PF00664">
    <property type="entry name" value="ABC_membrane"/>
    <property type="match status" value="1"/>
</dbReference>
<keyword evidence="14" id="KW-1185">Reference proteome</keyword>
<feature type="domain" description="ABC transporter" evidence="10">
    <location>
        <begin position="414"/>
        <end position="626"/>
    </location>
</feature>
<dbReference type="SUPFAM" id="SSF52540">
    <property type="entry name" value="P-loop containing nucleoside triphosphate hydrolases"/>
    <property type="match status" value="1"/>
</dbReference>
<dbReference type="GO" id="GO:0016887">
    <property type="term" value="F:ATP hydrolysis activity"/>
    <property type="evidence" value="ECO:0007669"/>
    <property type="project" value="InterPro"/>
</dbReference>
<keyword evidence="8 9" id="KW-0472">Membrane</keyword>
<dbReference type="InterPro" id="IPR039421">
    <property type="entry name" value="Type_1_exporter"/>
</dbReference>
<dbReference type="PROSITE" id="PS50929">
    <property type="entry name" value="ABC_TM1F"/>
    <property type="match status" value="1"/>
</dbReference>
<dbReference type="Gene3D" id="1.20.1560.10">
    <property type="entry name" value="ABC transporter type 1, transmembrane domain"/>
    <property type="match status" value="1"/>
</dbReference>
<dbReference type="SMART" id="SM00382">
    <property type="entry name" value="AAA"/>
    <property type="match status" value="1"/>
</dbReference>
<evidence type="ECO:0000313" key="13">
    <source>
        <dbReference type="EnsemblProtists" id="EKX34120"/>
    </source>
</evidence>
<dbReference type="GO" id="GO:0015421">
    <property type="term" value="F:ABC-type oligopeptide transporter activity"/>
    <property type="evidence" value="ECO:0007669"/>
    <property type="project" value="TreeGrafter"/>
</dbReference>
<sequence>MHVHCEEGEVAESWLVAAAACLTASCVIDGGMLLRALQLLRKDEALSRLLHDVSVHTSSGGSMYEELPSLTLQEQEEKPRSNLQKLVERARPEFMWLAAGCLALFIRLPFSLALPHFVSETIGALIDKDSDAVRSNITSFIIAAVIDSLLDFWCVFLFGYTQQRLVRSLRIDLFRNLLLQDTSFFDASSSGEISSRLTSDCAEMANDLTWVFRFTIEALVRIGGIAGYMFFRSWRLASLACSIIPIVAVVNRFYSAWMSKNAQMVQEALAEANGVAQEVLSSMRTVFSFANEPRELRRYEKAVQKHFVLNVRQTAISGLYYMGVCTFLMSCCVQSSLLIYGSLLVFNGELEATTLLSFMLYQGQLQEYFSNLLNSFTNLIKSAGAGAKVFELLGRRPRIKRSGLIKLTEVRGKVTLEHVSFCYPSRESLPPALDDVSFQVSPGNIAAIVGPSGAGKSTIFHLLEHLYEPSSGRVCLDDVEVSELEHGWLHRMLALVGQEPVLFSGSIESNILYGYYHRLLEDGGESGEGLQEKKQRIAIARAVIQDPKVLLLDEATSALDSESEALVQEALEHVMERRTVLVIAHRLSTVSRADVILLLNKGRIVEQGTHQELLARPLPPDGGLSYRTLLNRQAKALSDPDALE</sequence>
<evidence type="ECO:0000256" key="2">
    <source>
        <dbReference type="ARBA" id="ARBA00004229"/>
    </source>
</evidence>
<dbReference type="STRING" id="905079.L1IE66"/>
<dbReference type="PROSITE" id="PS50893">
    <property type="entry name" value="ABC_TRANSPORTER_2"/>
    <property type="match status" value="1"/>
</dbReference>
<dbReference type="Pfam" id="PF00005">
    <property type="entry name" value="ABC_tran"/>
    <property type="match status" value="1"/>
</dbReference>
<dbReference type="GO" id="GO:0009507">
    <property type="term" value="C:chloroplast"/>
    <property type="evidence" value="ECO:0007669"/>
    <property type="project" value="UniProtKB-SubCell"/>
</dbReference>
<keyword evidence="4 9" id="KW-0812">Transmembrane</keyword>
<dbReference type="Gene3D" id="3.40.50.300">
    <property type="entry name" value="P-loop containing nucleotide triphosphate hydrolases"/>
    <property type="match status" value="2"/>
</dbReference>
<dbReference type="PaxDb" id="55529-EKX34120"/>
<dbReference type="eggNOG" id="KOG0058">
    <property type="taxonomic scope" value="Eukaryota"/>
</dbReference>
<evidence type="ECO:0000313" key="12">
    <source>
        <dbReference type="EMBL" id="EKX34120.1"/>
    </source>
</evidence>
<dbReference type="HOGENOM" id="CLU_000604_84_3_1"/>